<dbReference type="EMBL" id="KV878128">
    <property type="protein sequence ID" value="OJJ01953.1"/>
    <property type="molecule type" value="Genomic_DNA"/>
</dbReference>
<evidence type="ECO:0000256" key="1">
    <source>
        <dbReference type="ARBA" id="ARBA00009431"/>
    </source>
</evidence>
<dbReference type="PANTHER" id="PTHR11802">
    <property type="entry name" value="SERINE PROTEASE FAMILY S10 SERINE CARBOXYPEPTIDASE"/>
    <property type="match status" value="1"/>
</dbReference>
<protein>
    <recommendedName>
        <fullName evidence="9">Carboxypeptidase</fullName>
    </recommendedName>
</protein>
<evidence type="ECO:0008006" key="9">
    <source>
        <dbReference type="Google" id="ProtNLM"/>
    </source>
</evidence>
<dbReference type="Proteomes" id="UP000184073">
    <property type="component" value="Unassembled WGS sequence"/>
</dbReference>
<dbReference type="AlphaFoldDB" id="A0A1L9PKE7"/>
<proteinExistence type="inferred from homology"/>
<dbReference type="Gene3D" id="1.10.287.410">
    <property type="match status" value="1"/>
</dbReference>
<sequence length="480" mass="53726">MKYLTTARWLLLASTLRPTSAQLQIPLTAAHDSSTVAFNVREQTPELCDAGSKYFTGVLNITSEKSMFFWYFESRHSPDTDPLVLWLSGGPGATGELGCFVGSGPCAVNEDGNSTRRLEYSWVDNANPIGVGFSQITNRSSIVVNLRKGARDIYRFLTSLSTDVFPHLAGRPWHIAGESMGGHYATGYTEYIARRERENAALGIQPRINISSVVIVDGYIDATRHVAGYYDFFCTNWRRDRRHEPLMNDSACASMAAGVPACEAMGMHCRQGYDPKVCRAAMEVCNGTVGRFFDEGVQPGGWDPYDDRHACETPPLCSNLAHGATWQFFNQRWVQNRLGFGNYPFELIDFDTNNRWVAAEYVNLPVTRELSWILDSTDIRVLVINGNNDIIINTPGQMRMLDELPWKEQAVYRSLGYENWYFKDGELTSGHDGAGYGVRQGGFWKGTARLAFYAVDEAGHFSPSHQPEAIGAVLRSWLRK</sequence>
<dbReference type="InterPro" id="IPR001563">
    <property type="entry name" value="Peptidase_S10"/>
</dbReference>
<dbReference type="GeneID" id="63732910"/>
<accession>A0A1L9PKE7</accession>
<dbReference type="GO" id="GO:0000324">
    <property type="term" value="C:fungal-type vacuole"/>
    <property type="evidence" value="ECO:0007669"/>
    <property type="project" value="TreeGrafter"/>
</dbReference>
<evidence type="ECO:0000256" key="5">
    <source>
        <dbReference type="ARBA" id="ARBA00023180"/>
    </source>
</evidence>
<name>A0A1L9PKE7_ASPVE</name>
<evidence type="ECO:0000256" key="4">
    <source>
        <dbReference type="ARBA" id="ARBA00022801"/>
    </source>
</evidence>
<evidence type="ECO:0000256" key="6">
    <source>
        <dbReference type="SAM" id="SignalP"/>
    </source>
</evidence>
<dbReference type="Gene3D" id="3.40.50.1820">
    <property type="entry name" value="alpha/beta hydrolase"/>
    <property type="match status" value="1"/>
</dbReference>
<dbReference type="PANTHER" id="PTHR11802:SF432">
    <property type="entry name" value="Y, PUTATIVE-RELATED"/>
    <property type="match status" value="1"/>
</dbReference>
<evidence type="ECO:0000256" key="2">
    <source>
        <dbReference type="ARBA" id="ARBA00022645"/>
    </source>
</evidence>
<dbReference type="RefSeq" id="XP_040667715.1">
    <property type="nucleotide sequence ID" value="XM_040817399.1"/>
</dbReference>
<evidence type="ECO:0000313" key="8">
    <source>
        <dbReference type="Proteomes" id="UP000184073"/>
    </source>
</evidence>
<gene>
    <name evidence="7" type="ORF">ASPVEDRAFT_83474</name>
</gene>
<evidence type="ECO:0000256" key="3">
    <source>
        <dbReference type="ARBA" id="ARBA00022670"/>
    </source>
</evidence>
<comment type="similarity">
    <text evidence="1">Belongs to the peptidase S10 family.</text>
</comment>
<dbReference type="PRINTS" id="PR00724">
    <property type="entry name" value="CRBOXYPTASEC"/>
</dbReference>
<keyword evidence="3" id="KW-0645">Protease</keyword>
<feature type="chain" id="PRO_5009887302" description="Carboxypeptidase" evidence="6">
    <location>
        <begin position="22"/>
        <end position="480"/>
    </location>
</feature>
<evidence type="ECO:0000313" key="7">
    <source>
        <dbReference type="EMBL" id="OJJ01953.1"/>
    </source>
</evidence>
<keyword evidence="5" id="KW-0325">Glycoprotein</keyword>
<dbReference type="STRING" id="1036611.A0A1L9PKE7"/>
<reference evidence="8" key="1">
    <citation type="journal article" date="2017" name="Genome Biol.">
        <title>Comparative genomics reveals high biological diversity and specific adaptations in the industrially and medically important fungal genus Aspergillus.</title>
        <authorList>
            <person name="de Vries R.P."/>
            <person name="Riley R."/>
            <person name="Wiebenga A."/>
            <person name="Aguilar-Osorio G."/>
            <person name="Amillis S."/>
            <person name="Uchima C.A."/>
            <person name="Anderluh G."/>
            <person name="Asadollahi M."/>
            <person name="Askin M."/>
            <person name="Barry K."/>
            <person name="Battaglia E."/>
            <person name="Bayram O."/>
            <person name="Benocci T."/>
            <person name="Braus-Stromeyer S.A."/>
            <person name="Caldana C."/>
            <person name="Canovas D."/>
            <person name="Cerqueira G.C."/>
            <person name="Chen F."/>
            <person name="Chen W."/>
            <person name="Choi C."/>
            <person name="Clum A."/>
            <person name="Dos Santos R.A."/>
            <person name="Damasio A.R."/>
            <person name="Diallinas G."/>
            <person name="Emri T."/>
            <person name="Fekete E."/>
            <person name="Flipphi M."/>
            <person name="Freyberg S."/>
            <person name="Gallo A."/>
            <person name="Gournas C."/>
            <person name="Habgood R."/>
            <person name="Hainaut M."/>
            <person name="Harispe M.L."/>
            <person name="Henrissat B."/>
            <person name="Hilden K.S."/>
            <person name="Hope R."/>
            <person name="Hossain A."/>
            <person name="Karabika E."/>
            <person name="Karaffa L."/>
            <person name="Karanyi Z."/>
            <person name="Krasevec N."/>
            <person name="Kuo A."/>
            <person name="Kusch H."/>
            <person name="LaButti K."/>
            <person name="Lagendijk E.L."/>
            <person name="Lapidus A."/>
            <person name="Levasseur A."/>
            <person name="Lindquist E."/>
            <person name="Lipzen A."/>
            <person name="Logrieco A.F."/>
            <person name="MacCabe A."/>
            <person name="Maekelae M.R."/>
            <person name="Malavazi I."/>
            <person name="Melin P."/>
            <person name="Meyer V."/>
            <person name="Mielnichuk N."/>
            <person name="Miskei M."/>
            <person name="Molnar A.P."/>
            <person name="Mule G."/>
            <person name="Ngan C.Y."/>
            <person name="Orejas M."/>
            <person name="Orosz E."/>
            <person name="Ouedraogo J.P."/>
            <person name="Overkamp K.M."/>
            <person name="Park H.-S."/>
            <person name="Perrone G."/>
            <person name="Piumi F."/>
            <person name="Punt P.J."/>
            <person name="Ram A.F."/>
            <person name="Ramon A."/>
            <person name="Rauscher S."/>
            <person name="Record E."/>
            <person name="Riano-Pachon D.M."/>
            <person name="Robert V."/>
            <person name="Roehrig J."/>
            <person name="Ruller R."/>
            <person name="Salamov A."/>
            <person name="Salih N.S."/>
            <person name="Samson R.A."/>
            <person name="Sandor E."/>
            <person name="Sanguinetti M."/>
            <person name="Schuetze T."/>
            <person name="Sepcic K."/>
            <person name="Shelest E."/>
            <person name="Sherlock G."/>
            <person name="Sophianopoulou V."/>
            <person name="Squina F.M."/>
            <person name="Sun H."/>
            <person name="Susca A."/>
            <person name="Todd R.B."/>
            <person name="Tsang A."/>
            <person name="Unkles S.E."/>
            <person name="van de Wiele N."/>
            <person name="van Rossen-Uffink D."/>
            <person name="Oliveira J.V."/>
            <person name="Vesth T.C."/>
            <person name="Visser J."/>
            <person name="Yu J.-H."/>
            <person name="Zhou M."/>
            <person name="Andersen M.R."/>
            <person name="Archer D.B."/>
            <person name="Baker S.E."/>
            <person name="Benoit I."/>
            <person name="Brakhage A.A."/>
            <person name="Braus G.H."/>
            <person name="Fischer R."/>
            <person name="Frisvad J.C."/>
            <person name="Goldman G.H."/>
            <person name="Houbraken J."/>
            <person name="Oakley B."/>
            <person name="Pocsi I."/>
            <person name="Scazzocchio C."/>
            <person name="Seiboth B."/>
            <person name="vanKuyk P.A."/>
            <person name="Wortman J."/>
            <person name="Dyer P.S."/>
            <person name="Grigoriev I.V."/>
        </authorList>
    </citation>
    <scope>NUCLEOTIDE SEQUENCE [LARGE SCALE GENOMIC DNA]</scope>
    <source>
        <strain evidence="8">CBS 583.65</strain>
    </source>
</reference>
<dbReference type="OrthoDB" id="443318at2759"/>
<keyword evidence="6" id="KW-0732">Signal</keyword>
<dbReference type="InterPro" id="IPR029058">
    <property type="entry name" value="AB_hydrolase_fold"/>
</dbReference>
<organism evidence="7 8">
    <name type="scientific">Aspergillus versicolor CBS 583.65</name>
    <dbReference type="NCBI Taxonomy" id="1036611"/>
    <lineage>
        <taxon>Eukaryota</taxon>
        <taxon>Fungi</taxon>
        <taxon>Dikarya</taxon>
        <taxon>Ascomycota</taxon>
        <taxon>Pezizomycotina</taxon>
        <taxon>Eurotiomycetes</taxon>
        <taxon>Eurotiomycetidae</taxon>
        <taxon>Eurotiales</taxon>
        <taxon>Aspergillaceae</taxon>
        <taxon>Aspergillus</taxon>
        <taxon>Aspergillus subgen. Nidulantes</taxon>
    </lineage>
</organism>
<keyword evidence="2" id="KW-0121">Carboxypeptidase</keyword>
<keyword evidence="4" id="KW-0378">Hydrolase</keyword>
<keyword evidence="8" id="KW-1185">Reference proteome</keyword>
<dbReference type="GO" id="GO:0006508">
    <property type="term" value="P:proteolysis"/>
    <property type="evidence" value="ECO:0007669"/>
    <property type="project" value="UniProtKB-KW"/>
</dbReference>
<dbReference type="GO" id="GO:0004185">
    <property type="term" value="F:serine-type carboxypeptidase activity"/>
    <property type="evidence" value="ECO:0007669"/>
    <property type="project" value="InterPro"/>
</dbReference>
<dbReference type="VEuPathDB" id="FungiDB:ASPVEDRAFT_83474"/>
<dbReference type="Pfam" id="PF00450">
    <property type="entry name" value="Peptidase_S10"/>
    <property type="match status" value="1"/>
</dbReference>
<dbReference type="SUPFAM" id="SSF53474">
    <property type="entry name" value="alpha/beta-Hydrolases"/>
    <property type="match status" value="1"/>
</dbReference>
<feature type="signal peptide" evidence="6">
    <location>
        <begin position="1"/>
        <end position="21"/>
    </location>
</feature>